<dbReference type="InterPro" id="IPR011042">
    <property type="entry name" value="6-blade_b-propeller_TolB-like"/>
</dbReference>
<dbReference type="InterPro" id="IPR013658">
    <property type="entry name" value="SGL"/>
</dbReference>
<dbReference type="PANTHER" id="PTHR10907:SF47">
    <property type="entry name" value="REGUCALCIN"/>
    <property type="match status" value="1"/>
</dbReference>
<dbReference type="EMBL" id="JBHSJE010000014">
    <property type="protein sequence ID" value="MFC4983189.1"/>
    <property type="molecule type" value="Genomic_DNA"/>
</dbReference>
<dbReference type="PRINTS" id="PR01790">
    <property type="entry name" value="SMP30FAMILY"/>
</dbReference>
<dbReference type="Proteomes" id="UP001595908">
    <property type="component" value="Unassembled WGS sequence"/>
</dbReference>
<protein>
    <submittedName>
        <fullName evidence="3">SMP-30/gluconolactonase/LRE family protein</fullName>
    </submittedName>
</protein>
<reference evidence="4" key="1">
    <citation type="journal article" date="2019" name="Int. J. Syst. Evol. Microbiol.">
        <title>The Global Catalogue of Microorganisms (GCM) 10K type strain sequencing project: providing services to taxonomists for standard genome sequencing and annotation.</title>
        <authorList>
            <consortium name="The Broad Institute Genomics Platform"/>
            <consortium name="The Broad Institute Genome Sequencing Center for Infectious Disease"/>
            <person name="Wu L."/>
            <person name="Ma J."/>
        </authorList>
    </citation>
    <scope>NUCLEOTIDE SEQUENCE [LARGE SCALE GENOMIC DNA]</scope>
    <source>
        <strain evidence="4">ICMP 257</strain>
    </source>
</reference>
<evidence type="ECO:0000313" key="4">
    <source>
        <dbReference type="Proteomes" id="UP001595908"/>
    </source>
</evidence>
<comment type="caution">
    <text evidence="3">The sequence shown here is derived from an EMBL/GenBank/DDBJ whole genome shotgun (WGS) entry which is preliminary data.</text>
</comment>
<feature type="domain" description="SMP-30/Gluconolactonase/LRE-like region" evidence="2">
    <location>
        <begin position="22"/>
        <end position="269"/>
    </location>
</feature>
<keyword evidence="4" id="KW-1185">Reference proteome</keyword>
<comment type="similarity">
    <text evidence="1">Belongs to the SMP-30/CGR1 family.</text>
</comment>
<dbReference type="PANTHER" id="PTHR10907">
    <property type="entry name" value="REGUCALCIN"/>
    <property type="match status" value="1"/>
</dbReference>
<proteinExistence type="inferred from homology"/>
<dbReference type="InterPro" id="IPR005511">
    <property type="entry name" value="SMP-30"/>
</dbReference>
<evidence type="ECO:0000259" key="2">
    <source>
        <dbReference type="Pfam" id="PF08450"/>
    </source>
</evidence>
<organism evidence="3 4">
    <name type="scientific">Streptomyces atroolivaceus</name>
    <dbReference type="NCBI Taxonomy" id="66869"/>
    <lineage>
        <taxon>Bacteria</taxon>
        <taxon>Bacillati</taxon>
        <taxon>Actinomycetota</taxon>
        <taxon>Actinomycetes</taxon>
        <taxon>Kitasatosporales</taxon>
        <taxon>Streptomycetaceae</taxon>
        <taxon>Streptomyces</taxon>
    </lineage>
</organism>
<sequence>MTAYDVPMVGRFRPMTEDRLELGEGPRLLADGTVVLVDILAGRLLRAPAEGHRSLEEMARLDEPLGAVAPLACGKTGEAGRHGWLAAAGTGFVVLDRSGQVVRRIGGPDGTGPGIRMNDAVCDQAGRMWAGTMAYDGTPGAGALHLLDTDGAMRTVLRDLTIPNGPAFSPDGRTMYLADSAVGTVDAYTVDPADATLSDRRSVFQVDPAAGSPDGMTVDNEGRLWSAIWGAGQIRCYAPDGTLLLAVPVPAGQPSSICLTGEHIVVTTAAIGLEAPGPLDGAVLTARCDAIAPAARPASAAFADRVL</sequence>
<evidence type="ECO:0000313" key="3">
    <source>
        <dbReference type="EMBL" id="MFC4983189.1"/>
    </source>
</evidence>
<evidence type="ECO:0000256" key="1">
    <source>
        <dbReference type="ARBA" id="ARBA00008853"/>
    </source>
</evidence>
<dbReference type="GeneID" id="31235634"/>
<name>A0ABV9VGV0_STRAZ</name>
<accession>A0ABV9VGV0</accession>
<dbReference type="RefSeq" id="WP_244300308.1">
    <property type="nucleotide sequence ID" value="NZ_JBHSJE010000014.1"/>
</dbReference>
<dbReference type="Pfam" id="PF08450">
    <property type="entry name" value="SGL"/>
    <property type="match status" value="1"/>
</dbReference>
<dbReference type="Gene3D" id="2.120.10.30">
    <property type="entry name" value="TolB, C-terminal domain"/>
    <property type="match status" value="1"/>
</dbReference>
<gene>
    <name evidence="3" type="ORF">ACFPL4_33470</name>
</gene>
<dbReference type="SUPFAM" id="SSF63829">
    <property type="entry name" value="Calcium-dependent phosphotriesterase"/>
    <property type="match status" value="1"/>
</dbReference>